<dbReference type="InterPro" id="IPR025711">
    <property type="entry name" value="PepSY"/>
</dbReference>
<evidence type="ECO:0000256" key="2">
    <source>
        <dbReference type="SAM" id="SignalP"/>
    </source>
</evidence>
<evidence type="ECO:0000259" key="3">
    <source>
        <dbReference type="Pfam" id="PF13670"/>
    </source>
</evidence>
<name>A0A7W6CKV6_9HYPH</name>
<feature type="chain" id="PRO_5031345662" description="PepSY domain-containing protein" evidence="2">
    <location>
        <begin position="25"/>
        <end position="104"/>
    </location>
</feature>
<accession>A0A7W6CKV6</accession>
<comment type="caution">
    <text evidence="4">The sequence shown here is derived from an EMBL/GenBank/DDBJ whole genome shotgun (WGS) entry which is preliminary data.</text>
</comment>
<dbReference type="Pfam" id="PF13670">
    <property type="entry name" value="PepSY_2"/>
    <property type="match status" value="1"/>
</dbReference>
<dbReference type="EMBL" id="JACIDW010000001">
    <property type="protein sequence ID" value="MBB3962895.1"/>
    <property type="molecule type" value="Genomic_DNA"/>
</dbReference>
<dbReference type="AlphaFoldDB" id="A0A7W6CKV6"/>
<feature type="region of interest" description="Disordered" evidence="1">
    <location>
        <begin position="59"/>
        <end position="104"/>
    </location>
</feature>
<evidence type="ECO:0000256" key="1">
    <source>
        <dbReference type="SAM" id="MobiDB-lite"/>
    </source>
</evidence>
<evidence type="ECO:0000313" key="5">
    <source>
        <dbReference type="Proteomes" id="UP000582090"/>
    </source>
</evidence>
<gene>
    <name evidence="4" type="ORF">GGQ67_000513</name>
</gene>
<reference evidence="4 5" key="1">
    <citation type="submission" date="2020-08" db="EMBL/GenBank/DDBJ databases">
        <title>Genomic Encyclopedia of Type Strains, Phase IV (KMG-IV): sequencing the most valuable type-strain genomes for metagenomic binning, comparative biology and taxonomic classification.</title>
        <authorList>
            <person name="Goeker M."/>
        </authorList>
    </citation>
    <scope>NUCLEOTIDE SEQUENCE [LARGE SCALE GENOMIC DNA]</scope>
    <source>
        <strain evidence="4 5">DSM 26575</strain>
    </source>
</reference>
<feature type="domain" description="PepSY" evidence="3">
    <location>
        <begin position="11"/>
        <end position="85"/>
    </location>
</feature>
<protein>
    <recommendedName>
        <fullName evidence="3">PepSY domain-containing protein</fullName>
    </recommendedName>
</protein>
<feature type="signal peptide" evidence="2">
    <location>
        <begin position="1"/>
        <end position="24"/>
    </location>
</feature>
<keyword evidence="2" id="KW-0732">Signal</keyword>
<dbReference type="Proteomes" id="UP000582090">
    <property type="component" value="Unassembled WGS sequence"/>
</dbReference>
<feature type="compositionally biased region" description="Basic and acidic residues" evidence="1">
    <location>
        <begin position="59"/>
        <end position="80"/>
    </location>
</feature>
<proteinExistence type="predicted"/>
<organism evidence="4 5">
    <name type="scientific">Rhizobium metallidurans</name>
    <dbReference type="NCBI Taxonomy" id="1265931"/>
    <lineage>
        <taxon>Bacteria</taxon>
        <taxon>Pseudomonadati</taxon>
        <taxon>Pseudomonadota</taxon>
        <taxon>Alphaproteobacteria</taxon>
        <taxon>Hyphomicrobiales</taxon>
        <taxon>Rhizobiaceae</taxon>
        <taxon>Rhizobium/Agrobacterium group</taxon>
        <taxon>Rhizobium</taxon>
    </lineage>
</organism>
<evidence type="ECO:0000313" key="4">
    <source>
        <dbReference type="EMBL" id="MBB3962895.1"/>
    </source>
</evidence>
<dbReference type="RefSeq" id="WP_183898595.1">
    <property type="nucleotide sequence ID" value="NZ_JACIDW010000001.1"/>
</dbReference>
<keyword evidence="5" id="KW-1185">Reference proteome</keyword>
<sequence length="104" mass="11264">MIAHYRKLIVAIGVVAVTAGVATAQTQTNEPAWMEASQLTAKFEAQGYSVREISRDDGHYDVDVTDKNSVRSDMHVDRATGEPLARSAAHNGSNGSHDNNDDDH</sequence>